<gene>
    <name evidence="1" type="ORF">DPMN_189375</name>
</gene>
<reference evidence="1" key="1">
    <citation type="journal article" date="2019" name="bioRxiv">
        <title>The Genome of the Zebra Mussel, Dreissena polymorpha: A Resource for Invasive Species Research.</title>
        <authorList>
            <person name="McCartney M.A."/>
            <person name="Auch B."/>
            <person name="Kono T."/>
            <person name="Mallez S."/>
            <person name="Zhang Y."/>
            <person name="Obille A."/>
            <person name="Becker A."/>
            <person name="Abrahante J.E."/>
            <person name="Garbe J."/>
            <person name="Badalamenti J.P."/>
            <person name="Herman A."/>
            <person name="Mangelson H."/>
            <person name="Liachko I."/>
            <person name="Sullivan S."/>
            <person name="Sone E.D."/>
            <person name="Koren S."/>
            <person name="Silverstein K.A.T."/>
            <person name="Beckman K.B."/>
            <person name="Gohl D.M."/>
        </authorList>
    </citation>
    <scope>NUCLEOTIDE SEQUENCE</scope>
    <source>
        <strain evidence="1">Duluth1</strain>
        <tissue evidence="1">Whole animal</tissue>
    </source>
</reference>
<sequence>MNALIADSVALYQAGQGNETLNALIADRVAPDQTVLMPNCKWNNAHFCRAKLINPFMLSI</sequence>
<dbReference type="Proteomes" id="UP000828390">
    <property type="component" value="Unassembled WGS sequence"/>
</dbReference>
<reference evidence="1" key="2">
    <citation type="submission" date="2020-11" db="EMBL/GenBank/DDBJ databases">
        <authorList>
            <person name="McCartney M.A."/>
            <person name="Auch B."/>
            <person name="Kono T."/>
            <person name="Mallez S."/>
            <person name="Becker A."/>
            <person name="Gohl D.M."/>
            <person name="Silverstein K.A.T."/>
            <person name="Koren S."/>
            <person name="Bechman K.B."/>
            <person name="Herman A."/>
            <person name="Abrahante J.E."/>
            <person name="Garbe J."/>
        </authorList>
    </citation>
    <scope>NUCLEOTIDE SEQUENCE</scope>
    <source>
        <strain evidence="1">Duluth1</strain>
        <tissue evidence="1">Whole animal</tissue>
    </source>
</reference>
<accession>A0A9D4DSE5</accession>
<name>A0A9D4DSE5_DREPO</name>
<keyword evidence="2" id="KW-1185">Reference proteome</keyword>
<dbReference type="EMBL" id="JAIWYP010000010">
    <property type="protein sequence ID" value="KAH3754694.1"/>
    <property type="molecule type" value="Genomic_DNA"/>
</dbReference>
<comment type="caution">
    <text evidence="1">The sequence shown here is derived from an EMBL/GenBank/DDBJ whole genome shotgun (WGS) entry which is preliminary data.</text>
</comment>
<evidence type="ECO:0000313" key="1">
    <source>
        <dbReference type="EMBL" id="KAH3754694.1"/>
    </source>
</evidence>
<organism evidence="1 2">
    <name type="scientific">Dreissena polymorpha</name>
    <name type="common">Zebra mussel</name>
    <name type="synonym">Mytilus polymorpha</name>
    <dbReference type="NCBI Taxonomy" id="45954"/>
    <lineage>
        <taxon>Eukaryota</taxon>
        <taxon>Metazoa</taxon>
        <taxon>Spiralia</taxon>
        <taxon>Lophotrochozoa</taxon>
        <taxon>Mollusca</taxon>
        <taxon>Bivalvia</taxon>
        <taxon>Autobranchia</taxon>
        <taxon>Heteroconchia</taxon>
        <taxon>Euheterodonta</taxon>
        <taxon>Imparidentia</taxon>
        <taxon>Neoheterodontei</taxon>
        <taxon>Myida</taxon>
        <taxon>Dreissenoidea</taxon>
        <taxon>Dreissenidae</taxon>
        <taxon>Dreissena</taxon>
    </lineage>
</organism>
<evidence type="ECO:0000313" key="2">
    <source>
        <dbReference type="Proteomes" id="UP000828390"/>
    </source>
</evidence>
<dbReference type="AlphaFoldDB" id="A0A9D4DSE5"/>
<proteinExistence type="predicted"/>
<protein>
    <submittedName>
        <fullName evidence="1">Uncharacterized protein</fullName>
    </submittedName>
</protein>